<dbReference type="EMBL" id="JACRUL010000074">
    <property type="protein sequence ID" value="MBC5846117.1"/>
    <property type="molecule type" value="Genomic_DNA"/>
</dbReference>
<dbReference type="AlphaFoldDB" id="A0A923SGU7"/>
<proteinExistence type="predicted"/>
<reference evidence="2 3" key="1">
    <citation type="submission" date="2020-08" db="EMBL/GenBank/DDBJ databases">
        <title>Description of novel Flavobacterium F-392 isolate.</title>
        <authorList>
            <person name="Saticioglu I.B."/>
            <person name="Duman M."/>
            <person name="Altun S."/>
        </authorList>
    </citation>
    <scope>NUCLEOTIDE SEQUENCE [LARGE SCALE GENOMIC DNA]</scope>
    <source>
        <strain evidence="2 3">F-392</strain>
    </source>
</reference>
<keyword evidence="3" id="KW-1185">Reference proteome</keyword>
<sequence>MEWNKMEGLLEKYFEGDTNVDEENALRHYFLSDDVPPHLEQYKAIFGYFAKAKKENLTSNAVDSQLFLSKKRLALWLPVAASVVVMLGVGGYFYFGSTNEKQDLGTYQSPEVALKETQKALAMLSTHVNTGIESVMYIKEYEHSKGLIFKKQ</sequence>
<feature type="transmembrane region" description="Helical" evidence="1">
    <location>
        <begin position="73"/>
        <end position="95"/>
    </location>
</feature>
<keyword evidence="1" id="KW-0472">Membrane</keyword>
<protein>
    <submittedName>
        <fullName evidence="2">Uncharacterized protein</fullName>
    </submittedName>
</protein>
<dbReference type="Proteomes" id="UP000641454">
    <property type="component" value="Unassembled WGS sequence"/>
</dbReference>
<keyword evidence="1" id="KW-1133">Transmembrane helix</keyword>
<accession>A0A923SGU7</accession>
<evidence type="ECO:0000313" key="2">
    <source>
        <dbReference type="EMBL" id="MBC5846117.1"/>
    </source>
</evidence>
<comment type="caution">
    <text evidence="2">The sequence shown here is derived from an EMBL/GenBank/DDBJ whole genome shotgun (WGS) entry which is preliminary data.</text>
</comment>
<name>A0A923SGU7_9FLAO</name>
<dbReference type="RefSeq" id="WP_187021457.1">
    <property type="nucleotide sequence ID" value="NZ_JACRUK010000072.1"/>
</dbReference>
<organism evidence="2 3">
    <name type="scientific">Flavobacterium muglaense</name>
    <dbReference type="NCBI Taxonomy" id="2764716"/>
    <lineage>
        <taxon>Bacteria</taxon>
        <taxon>Pseudomonadati</taxon>
        <taxon>Bacteroidota</taxon>
        <taxon>Flavobacteriia</taxon>
        <taxon>Flavobacteriales</taxon>
        <taxon>Flavobacteriaceae</taxon>
        <taxon>Flavobacterium</taxon>
    </lineage>
</organism>
<evidence type="ECO:0000313" key="3">
    <source>
        <dbReference type="Proteomes" id="UP000641454"/>
    </source>
</evidence>
<keyword evidence="1" id="KW-0812">Transmembrane</keyword>
<gene>
    <name evidence="2" type="ORF">H8R25_16985</name>
</gene>
<evidence type="ECO:0000256" key="1">
    <source>
        <dbReference type="SAM" id="Phobius"/>
    </source>
</evidence>